<dbReference type="SUPFAM" id="SSF52540">
    <property type="entry name" value="P-loop containing nucleoside triphosphate hydrolases"/>
    <property type="match status" value="1"/>
</dbReference>
<dbReference type="OrthoDB" id="9804819at2"/>
<accession>A0A1Z4EKF0</accession>
<feature type="transmembrane region" description="Helical" evidence="7">
    <location>
        <begin position="682"/>
        <end position="706"/>
    </location>
</feature>
<dbReference type="PANTHER" id="PTHR48041">
    <property type="entry name" value="ABC TRANSPORTER G FAMILY MEMBER 28"/>
    <property type="match status" value="1"/>
</dbReference>
<evidence type="ECO:0000313" key="9">
    <source>
        <dbReference type="Proteomes" id="UP000217736"/>
    </source>
</evidence>
<dbReference type="SUPFAM" id="SSF49879">
    <property type="entry name" value="SMAD/FHA domain"/>
    <property type="match status" value="1"/>
</dbReference>
<evidence type="ECO:0000256" key="1">
    <source>
        <dbReference type="ARBA" id="ARBA00004141"/>
    </source>
</evidence>
<dbReference type="Gene3D" id="3.40.50.300">
    <property type="entry name" value="P-loop containing nucleotide triphosphate hydrolases"/>
    <property type="match status" value="1"/>
</dbReference>
<dbReference type="InterPro" id="IPR050352">
    <property type="entry name" value="ABCG_transporters"/>
</dbReference>
<organism evidence="8 9">
    <name type="scientific">Mycobacterium shigaense</name>
    <dbReference type="NCBI Taxonomy" id="722731"/>
    <lineage>
        <taxon>Bacteria</taxon>
        <taxon>Bacillati</taxon>
        <taxon>Actinomycetota</taxon>
        <taxon>Actinomycetes</taxon>
        <taxon>Mycobacteriales</taxon>
        <taxon>Mycobacteriaceae</taxon>
        <taxon>Mycobacterium</taxon>
        <taxon>Mycobacterium simiae complex</taxon>
    </lineage>
</organism>
<evidence type="ECO:0000256" key="7">
    <source>
        <dbReference type="SAM" id="Phobius"/>
    </source>
</evidence>
<dbReference type="PANTHER" id="PTHR48041:SF139">
    <property type="entry name" value="PROTEIN SCARLET"/>
    <property type="match status" value="1"/>
</dbReference>
<dbReference type="GO" id="GO:0140359">
    <property type="term" value="F:ABC-type transporter activity"/>
    <property type="evidence" value="ECO:0007669"/>
    <property type="project" value="InterPro"/>
</dbReference>
<name>A0A1Z4EKF0_9MYCO</name>
<evidence type="ECO:0000256" key="4">
    <source>
        <dbReference type="ARBA" id="ARBA00022989"/>
    </source>
</evidence>
<evidence type="ECO:0000256" key="2">
    <source>
        <dbReference type="ARBA" id="ARBA00022448"/>
    </source>
</evidence>
<dbReference type="InterPro" id="IPR013525">
    <property type="entry name" value="ABC2_TM"/>
</dbReference>
<gene>
    <name evidence="8" type="ORF">MSG_03313</name>
</gene>
<keyword evidence="2" id="KW-0813">Transport</keyword>
<proteinExistence type="predicted"/>
<dbReference type="InterPro" id="IPR027417">
    <property type="entry name" value="P-loop_NTPase"/>
</dbReference>
<dbReference type="InterPro" id="IPR008984">
    <property type="entry name" value="SMAD_FHA_dom_sf"/>
</dbReference>
<dbReference type="PROSITE" id="PS50893">
    <property type="entry name" value="ABC_TRANSPORTER_2"/>
    <property type="match status" value="1"/>
</dbReference>
<evidence type="ECO:0000256" key="6">
    <source>
        <dbReference type="SAM" id="MobiDB-lite"/>
    </source>
</evidence>
<dbReference type="GO" id="GO:0016887">
    <property type="term" value="F:ATP hydrolysis activity"/>
    <property type="evidence" value="ECO:0007669"/>
    <property type="project" value="InterPro"/>
</dbReference>
<feature type="transmembrane region" description="Helical" evidence="7">
    <location>
        <begin position="745"/>
        <end position="765"/>
    </location>
</feature>
<feature type="compositionally biased region" description="Low complexity" evidence="6">
    <location>
        <begin position="160"/>
        <end position="179"/>
    </location>
</feature>
<keyword evidence="8" id="KW-0067">ATP-binding</keyword>
<keyword evidence="4 7" id="KW-1133">Transmembrane helix</keyword>
<keyword evidence="9" id="KW-1185">Reference proteome</keyword>
<feature type="compositionally biased region" description="Pro residues" evidence="6">
    <location>
        <begin position="134"/>
        <end position="159"/>
    </location>
</feature>
<dbReference type="EMBL" id="AP018164">
    <property type="protein sequence ID" value="BAX93449.1"/>
    <property type="molecule type" value="Genomic_DNA"/>
</dbReference>
<dbReference type="RefSeq" id="WP_096441215.1">
    <property type="nucleotide sequence ID" value="NZ_AP018164.1"/>
</dbReference>
<dbReference type="InterPro" id="IPR003439">
    <property type="entry name" value="ABC_transporter-like_ATP-bd"/>
</dbReference>
<sequence length="778" mass="82367">MRNDAFASPLTVLVGPAQYVFPAGRDITVGHGRGWDVPLDGPGNTPAAPARPELLLRFTGTHWVAIDGGGHGVFLNGARLSTVDIRDGLAIAIGDPQRGPRLVFRVGTPAGPPPRPFVPPPPTQQPTQRLRIPAPRPPAAPPPTPPAPSTGPPSPPPLIPSLQTTPIGVAPPSRPAPVRADAEQTQGRGLIGRMTEATRRLRAGRSFRTGEAVATYRLPLEAGARTAGLAAYRLGLTADGRELLTDVSFTARLGSLTAITGPSAAHNAALLDVLTGTRQLSAGLITVDGHDVAAEPAAMRTRIGIVPREDRLHPQLTVERALRYTAELRLPPDTSTEHRQRVVEQILEELELAPHRATRICKLAPEVRRCAALAVELLSRPTLLVIDEPGAGLDAAQEDHVMTVLRRQADIGCVVVATMTSPTSLTHLNKCDQVVILTPRGTVAFAGPPLQVGAALATTDWSEVLARVAADPDGAQRAFRARQLAQGPPPPPAVAQPWPPPAEPVLTRQLWLVLRRQAYLLLAERLYLVFLVALPFVLAALTLLIPGDSGLKQPNTTTSNPHEAVEILAGLNIAAVIIGIALTVRDLVGERRAFERERAVGLSPSAYLAGKIIFCGVAAAILTAVTFCIVVVAKGKPAHGAVLLFDGAFELYVSVAVTAAVSAIVGLAISTMGKSLTGVVPLAAPVILASLLFAGGLITLVGTWGYDQISWFVPAQWGFAASASTVDLHRLDARAVNVQMWTHYVGWWVFDMVILVAFGAVWAGIARYRLRAHGTAAR</sequence>
<dbReference type="KEGG" id="mshg:MSG_03313"/>
<feature type="transmembrane region" description="Helical" evidence="7">
    <location>
        <begin position="652"/>
        <end position="670"/>
    </location>
</feature>
<keyword evidence="8" id="KW-0547">Nucleotide-binding</keyword>
<dbReference type="Pfam" id="PF00005">
    <property type="entry name" value="ABC_tran"/>
    <property type="match status" value="1"/>
</dbReference>
<evidence type="ECO:0000256" key="3">
    <source>
        <dbReference type="ARBA" id="ARBA00022692"/>
    </source>
</evidence>
<feature type="transmembrane region" description="Helical" evidence="7">
    <location>
        <begin position="608"/>
        <end position="632"/>
    </location>
</feature>
<feature type="compositionally biased region" description="Pro residues" evidence="6">
    <location>
        <begin position="110"/>
        <end position="124"/>
    </location>
</feature>
<comment type="subcellular location">
    <subcellularLocation>
        <location evidence="1">Membrane</location>
        <topology evidence="1">Multi-pass membrane protein</topology>
    </subcellularLocation>
</comment>
<dbReference type="AlphaFoldDB" id="A0A1Z4EKF0"/>
<feature type="transmembrane region" description="Helical" evidence="7">
    <location>
        <begin position="526"/>
        <end position="547"/>
    </location>
</feature>
<keyword evidence="5 7" id="KW-0472">Membrane</keyword>
<dbReference type="Proteomes" id="UP000217736">
    <property type="component" value="Chromosome"/>
</dbReference>
<feature type="transmembrane region" description="Helical" evidence="7">
    <location>
        <begin position="567"/>
        <end position="588"/>
    </location>
</feature>
<evidence type="ECO:0000313" key="8">
    <source>
        <dbReference type="EMBL" id="BAX93449.1"/>
    </source>
</evidence>
<protein>
    <submittedName>
        <fullName evidence="8">Putative ABC transporter, ATP-binding protein</fullName>
    </submittedName>
</protein>
<evidence type="ECO:0000256" key="5">
    <source>
        <dbReference type="ARBA" id="ARBA00023136"/>
    </source>
</evidence>
<dbReference type="GO" id="GO:0016020">
    <property type="term" value="C:membrane"/>
    <property type="evidence" value="ECO:0007669"/>
    <property type="project" value="UniProtKB-SubCell"/>
</dbReference>
<keyword evidence="3 7" id="KW-0812">Transmembrane</keyword>
<dbReference type="GO" id="GO:0005524">
    <property type="term" value="F:ATP binding"/>
    <property type="evidence" value="ECO:0007669"/>
    <property type="project" value="UniProtKB-KW"/>
</dbReference>
<reference evidence="9" key="1">
    <citation type="submission" date="2017-06" db="EMBL/GenBank/DDBJ databases">
        <title>Complete Genome Sequence of Mycobacterium shigaense.</title>
        <authorList>
            <person name="Fukano H."/>
            <person name="Yoshida M."/>
            <person name="Kazumi Y."/>
            <person name="Ogura Y."/>
            <person name="Mitarai S."/>
            <person name="Hayashi T."/>
            <person name="Hoshino Y."/>
        </authorList>
    </citation>
    <scope>NUCLEOTIDE SEQUENCE [LARGE SCALE GENOMIC DNA]</scope>
    <source>
        <strain evidence="9">UN-152</strain>
    </source>
</reference>
<dbReference type="Pfam" id="PF01061">
    <property type="entry name" value="ABC2_membrane"/>
    <property type="match status" value="1"/>
</dbReference>
<feature type="region of interest" description="Disordered" evidence="6">
    <location>
        <begin position="100"/>
        <end position="189"/>
    </location>
</feature>